<dbReference type="Proteomes" id="UP000037122">
    <property type="component" value="Unassembled WGS sequence"/>
</dbReference>
<reference evidence="2" key="1">
    <citation type="journal article" date="2015" name="BMC Genomics">
        <title>Draft genome of a commonly misdiagnosed multidrug resistant pathogen Candida auris.</title>
        <authorList>
            <person name="Chatterjee S."/>
            <person name="Alampalli S.V."/>
            <person name="Nageshan R.K."/>
            <person name="Chettiar S.T."/>
            <person name="Joshi S."/>
            <person name="Tatu U.S."/>
        </authorList>
    </citation>
    <scope>NUCLEOTIDE SEQUENCE [LARGE SCALE GENOMIC DNA]</scope>
    <source>
        <strain evidence="2">6684</strain>
    </source>
</reference>
<name>A0A0L0P1S0_CANAR</name>
<accession>A0A0L0P1S0</accession>
<proteinExistence type="predicted"/>
<protein>
    <submittedName>
        <fullName evidence="1">Uncharacterized protein</fullName>
    </submittedName>
</protein>
<sequence length="32" mass="3783">MRHAPAKEQETERRVRAKTWRKGEKCLVMAGE</sequence>
<gene>
    <name evidence="1" type="ORF">QG37_02902</name>
</gene>
<evidence type="ECO:0000313" key="2">
    <source>
        <dbReference type="Proteomes" id="UP000037122"/>
    </source>
</evidence>
<evidence type="ECO:0000313" key="1">
    <source>
        <dbReference type="EMBL" id="KND99965.1"/>
    </source>
</evidence>
<dbReference type="AlphaFoldDB" id="A0A0L0P1S0"/>
<dbReference type="EMBL" id="LGST01000020">
    <property type="protein sequence ID" value="KND99965.1"/>
    <property type="molecule type" value="Genomic_DNA"/>
</dbReference>
<organism evidence="1 2">
    <name type="scientific">Candidozyma auris</name>
    <name type="common">Yeast</name>
    <name type="synonym">Candida auris</name>
    <dbReference type="NCBI Taxonomy" id="498019"/>
    <lineage>
        <taxon>Eukaryota</taxon>
        <taxon>Fungi</taxon>
        <taxon>Dikarya</taxon>
        <taxon>Ascomycota</taxon>
        <taxon>Saccharomycotina</taxon>
        <taxon>Pichiomycetes</taxon>
        <taxon>Metschnikowiaceae</taxon>
        <taxon>Candidozyma</taxon>
    </lineage>
</organism>
<dbReference type="VEuPathDB" id="FungiDB:QG37_02902"/>
<comment type="caution">
    <text evidence="1">The sequence shown here is derived from an EMBL/GenBank/DDBJ whole genome shotgun (WGS) entry which is preliminary data.</text>
</comment>